<organism evidence="8 9">
    <name type="scientific">Ammonicoccus fulvus</name>
    <dbReference type="NCBI Taxonomy" id="3138240"/>
    <lineage>
        <taxon>Bacteria</taxon>
        <taxon>Bacillati</taxon>
        <taxon>Actinomycetota</taxon>
        <taxon>Actinomycetes</taxon>
        <taxon>Propionibacteriales</taxon>
        <taxon>Propionibacteriaceae</taxon>
        <taxon>Ammonicoccus</taxon>
    </lineage>
</organism>
<evidence type="ECO:0000259" key="7">
    <source>
        <dbReference type="SMART" id="SM00829"/>
    </source>
</evidence>
<name>A0ABZ3FPY4_9ACTN</name>
<evidence type="ECO:0000256" key="6">
    <source>
        <dbReference type="RuleBase" id="RU361277"/>
    </source>
</evidence>
<accession>A0ABZ3FPY4</accession>
<evidence type="ECO:0000256" key="3">
    <source>
        <dbReference type="ARBA" id="ARBA00022723"/>
    </source>
</evidence>
<gene>
    <name evidence="8" type="ORF">AADG42_06000</name>
</gene>
<dbReference type="Pfam" id="PF08240">
    <property type="entry name" value="ADH_N"/>
    <property type="match status" value="1"/>
</dbReference>
<dbReference type="PROSITE" id="PS00059">
    <property type="entry name" value="ADH_ZINC"/>
    <property type="match status" value="1"/>
</dbReference>
<dbReference type="Gene3D" id="3.90.180.10">
    <property type="entry name" value="Medium-chain alcohol dehydrogenases, catalytic domain"/>
    <property type="match status" value="1"/>
</dbReference>
<reference evidence="8 9" key="1">
    <citation type="submission" date="2024-04" db="EMBL/GenBank/DDBJ databases">
        <title>Isolation of an actinomycete strain from pig manure.</title>
        <authorList>
            <person name="Gong T."/>
            <person name="Yu Z."/>
            <person name="An M."/>
            <person name="Wei C."/>
            <person name="Yang W."/>
            <person name="Liu L."/>
        </authorList>
    </citation>
    <scope>NUCLEOTIDE SEQUENCE [LARGE SCALE GENOMIC DNA]</scope>
    <source>
        <strain evidence="8 9">ZF39</strain>
    </source>
</reference>
<dbReference type="Proteomes" id="UP001442841">
    <property type="component" value="Chromosome"/>
</dbReference>
<dbReference type="InterPro" id="IPR013154">
    <property type="entry name" value="ADH-like_N"/>
</dbReference>
<dbReference type="InterPro" id="IPR020843">
    <property type="entry name" value="ER"/>
</dbReference>
<dbReference type="InterPro" id="IPR036291">
    <property type="entry name" value="NAD(P)-bd_dom_sf"/>
</dbReference>
<comment type="similarity">
    <text evidence="2 6">Belongs to the zinc-containing alcohol dehydrogenase family.</text>
</comment>
<evidence type="ECO:0000313" key="8">
    <source>
        <dbReference type="EMBL" id="XAN06873.1"/>
    </source>
</evidence>
<sequence>MSAWQFTGTNEPLVKADPEIPRPQAGEVVVDVKAAGLCHTDCGVMVDEGWLPLLAKTPITMGHEVAGVISELGEGVTGWSVGDRVGLCPTTAVGAPGFGFDGGFGDKVVLGAEALVAIPDNVTMAEGAAGTDAGMTSHSAVVTAGQVKAGDKVGIIGVGGLGMIGLKVAVLAGAEVYVAELNEDVWPTAKEFGATACAKSISEFKEIGLDTIVDFAGFNTTNEAITTVRRFGRVVQVGMGNLQADISVRDLITNAVTLVGSNGGTPDDVKGVYDFIASGQLKPVIKEITFDEIPQGLEDLHDGKVVGRLVAVRD</sequence>
<dbReference type="CDD" id="cd08254">
    <property type="entry name" value="hydroxyacyl_CoA_DH"/>
    <property type="match status" value="1"/>
</dbReference>
<evidence type="ECO:0000256" key="4">
    <source>
        <dbReference type="ARBA" id="ARBA00022833"/>
    </source>
</evidence>
<protein>
    <submittedName>
        <fullName evidence="8">Zinc-binding dehydrogenase</fullName>
    </submittedName>
</protein>
<comment type="cofactor">
    <cofactor evidence="1 6">
        <name>Zn(2+)</name>
        <dbReference type="ChEBI" id="CHEBI:29105"/>
    </cofactor>
</comment>
<dbReference type="EMBL" id="CP154795">
    <property type="protein sequence ID" value="XAN06873.1"/>
    <property type="molecule type" value="Genomic_DNA"/>
</dbReference>
<dbReference type="InterPro" id="IPR011032">
    <property type="entry name" value="GroES-like_sf"/>
</dbReference>
<proteinExistence type="inferred from homology"/>
<feature type="domain" description="Enoyl reductase (ER)" evidence="7">
    <location>
        <begin position="8"/>
        <end position="311"/>
    </location>
</feature>
<dbReference type="InterPro" id="IPR013149">
    <property type="entry name" value="ADH-like_C"/>
</dbReference>
<keyword evidence="9" id="KW-1185">Reference proteome</keyword>
<dbReference type="PANTHER" id="PTHR43350:SF17">
    <property type="entry name" value="NAD-DEPENDENT ALCOHOL DEHYDROGENASE"/>
    <property type="match status" value="1"/>
</dbReference>
<keyword evidence="4 6" id="KW-0862">Zinc</keyword>
<dbReference type="InterPro" id="IPR002328">
    <property type="entry name" value="ADH_Zn_CS"/>
</dbReference>
<dbReference type="Pfam" id="PF00107">
    <property type="entry name" value="ADH_zinc_N"/>
    <property type="match status" value="1"/>
</dbReference>
<keyword evidence="3 6" id="KW-0479">Metal-binding</keyword>
<evidence type="ECO:0000313" key="9">
    <source>
        <dbReference type="Proteomes" id="UP001442841"/>
    </source>
</evidence>
<keyword evidence="5" id="KW-0560">Oxidoreductase</keyword>
<dbReference type="RefSeq" id="WP_425308313.1">
    <property type="nucleotide sequence ID" value="NZ_CP154795.1"/>
</dbReference>
<dbReference type="SUPFAM" id="SSF51735">
    <property type="entry name" value="NAD(P)-binding Rossmann-fold domains"/>
    <property type="match status" value="1"/>
</dbReference>
<evidence type="ECO:0000256" key="5">
    <source>
        <dbReference type="ARBA" id="ARBA00023002"/>
    </source>
</evidence>
<dbReference type="SMART" id="SM00829">
    <property type="entry name" value="PKS_ER"/>
    <property type="match status" value="1"/>
</dbReference>
<dbReference type="SUPFAM" id="SSF50129">
    <property type="entry name" value="GroES-like"/>
    <property type="match status" value="1"/>
</dbReference>
<evidence type="ECO:0000256" key="2">
    <source>
        <dbReference type="ARBA" id="ARBA00008072"/>
    </source>
</evidence>
<dbReference type="Gene3D" id="3.40.50.720">
    <property type="entry name" value="NAD(P)-binding Rossmann-like Domain"/>
    <property type="match status" value="1"/>
</dbReference>
<dbReference type="PANTHER" id="PTHR43350">
    <property type="entry name" value="NAD-DEPENDENT ALCOHOL DEHYDROGENASE"/>
    <property type="match status" value="1"/>
</dbReference>
<evidence type="ECO:0000256" key="1">
    <source>
        <dbReference type="ARBA" id="ARBA00001947"/>
    </source>
</evidence>